<protein>
    <submittedName>
        <fullName evidence="2">Uncharacterized protein</fullName>
    </submittedName>
</protein>
<dbReference type="Proteomes" id="UP000271889">
    <property type="component" value="Unassembled WGS sequence"/>
</dbReference>
<organism evidence="2 3">
    <name type="scientific">Cylicostephanus goldi</name>
    <name type="common">Nematode worm</name>
    <dbReference type="NCBI Taxonomy" id="71465"/>
    <lineage>
        <taxon>Eukaryota</taxon>
        <taxon>Metazoa</taxon>
        <taxon>Ecdysozoa</taxon>
        <taxon>Nematoda</taxon>
        <taxon>Chromadorea</taxon>
        <taxon>Rhabditida</taxon>
        <taxon>Rhabditina</taxon>
        <taxon>Rhabditomorpha</taxon>
        <taxon>Strongyloidea</taxon>
        <taxon>Strongylidae</taxon>
        <taxon>Cylicostephanus</taxon>
    </lineage>
</organism>
<sequence>MRRGNRTRSDELSGDDDDDRDGKRGFVRMAKQLKSASLYQQGALALAERVKGRRLNAKSRVSLL</sequence>
<proteinExistence type="predicted"/>
<accession>A0A3P7QN64</accession>
<evidence type="ECO:0000256" key="1">
    <source>
        <dbReference type="SAM" id="MobiDB-lite"/>
    </source>
</evidence>
<dbReference type="EMBL" id="UYRV01120730">
    <property type="protein sequence ID" value="VDN32456.1"/>
    <property type="molecule type" value="Genomic_DNA"/>
</dbReference>
<dbReference type="AlphaFoldDB" id="A0A3P7QN64"/>
<gene>
    <name evidence="2" type="ORF">CGOC_LOCUS12107</name>
</gene>
<name>A0A3P7QN64_CYLGO</name>
<keyword evidence="3" id="KW-1185">Reference proteome</keyword>
<reference evidence="2 3" key="1">
    <citation type="submission" date="2018-11" db="EMBL/GenBank/DDBJ databases">
        <authorList>
            <consortium name="Pathogen Informatics"/>
        </authorList>
    </citation>
    <scope>NUCLEOTIDE SEQUENCE [LARGE SCALE GENOMIC DNA]</scope>
</reference>
<evidence type="ECO:0000313" key="3">
    <source>
        <dbReference type="Proteomes" id="UP000271889"/>
    </source>
</evidence>
<feature type="region of interest" description="Disordered" evidence="1">
    <location>
        <begin position="1"/>
        <end position="24"/>
    </location>
</feature>
<evidence type="ECO:0000313" key="2">
    <source>
        <dbReference type="EMBL" id="VDN32456.1"/>
    </source>
</evidence>